<dbReference type="InterPro" id="IPR019416">
    <property type="entry name" value="NCBP3"/>
</dbReference>
<keyword evidence="3" id="KW-1185">Reference proteome</keyword>
<dbReference type="GO" id="GO:0003729">
    <property type="term" value="F:mRNA binding"/>
    <property type="evidence" value="ECO:0007669"/>
    <property type="project" value="InterPro"/>
</dbReference>
<dbReference type="PANTHER" id="PTHR16291">
    <property type="entry name" value="NUCLEAR CAP-BINDING PROTEIN SUBUNIT 3"/>
    <property type="match status" value="1"/>
</dbReference>
<name>M5ED19_MALS4</name>
<feature type="compositionally biased region" description="Basic and acidic residues" evidence="1">
    <location>
        <begin position="300"/>
        <end position="331"/>
    </location>
</feature>
<dbReference type="RefSeq" id="XP_018741539.1">
    <property type="nucleotide sequence ID" value="XM_018884928.1"/>
</dbReference>
<evidence type="ECO:0000256" key="1">
    <source>
        <dbReference type="SAM" id="MobiDB-lite"/>
    </source>
</evidence>
<dbReference type="Proteomes" id="UP000186303">
    <property type="component" value="Chromosome 3"/>
</dbReference>
<dbReference type="VEuPathDB" id="FungiDB:MSYG_2427"/>
<organism evidence="2 3">
    <name type="scientific">Malassezia sympodialis (strain ATCC 42132)</name>
    <name type="common">Atopic eczema-associated yeast</name>
    <dbReference type="NCBI Taxonomy" id="1230383"/>
    <lineage>
        <taxon>Eukaryota</taxon>
        <taxon>Fungi</taxon>
        <taxon>Dikarya</taxon>
        <taxon>Basidiomycota</taxon>
        <taxon>Ustilaginomycotina</taxon>
        <taxon>Malasseziomycetes</taxon>
        <taxon>Malasseziales</taxon>
        <taxon>Malasseziaceae</taxon>
        <taxon>Malassezia</taxon>
    </lineage>
</organism>
<dbReference type="GO" id="GO:0000340">
    <property type="term" value="F:RNA 7-methylguanosine cap binding"/>
    <property type="evidence" value="ECO:0007669"/>
    <property type="project" value="InterPro"/>
</dbReference>
<dbReference type="Pfam" id="PF10309">
    <property type="entry name" value="NCBP3"/>
    <property type="match status" value="1"/>
</dbReference>
<dbReference type="OrthoDB" id="422106at2759"/>
<dbReference type="OMA" id="WINDTRC"/>
<evidence type="ECO:0000313" key="2">
    <source>
        <dbReference type="EMBL" id="SHO78085.1"/>
    </source>
</evidence>
<proteinExistence type="predicted"/>
<sequence>MASMDTTMDGADGPKKILYNMPPEMVSGENKEEEVLPAMPDKEAPEAGTPPPAPGVDYGDSLRPIALHLEGEPISQLSTSRLMAYVGHTGVKAKGIEWINDTRCVVVFESYAEAVNGLQRLLLYEEDYILPEEGHIHEHKEILLLPRLVMSFPRSLYTTVEEQAASSLPELQTKITEKKKEMELASDPAPQIYRDMELEEFERSILSPDHLRVKKLRQPLWVRFALHNHDTKAERSAQKSNWYRQHGRGAGKEVVSRLLKVGDVASSRRERRHRSGPSESQRRSTDTDTDYTPLSLLDRIGGRPGRDWEDDESLRFTRDRSASPERADKGMNIRGRGSVRAPRSTMARWDEDSGSSR</sequence>
<evidence type="ECO:0000313" key="3">
    <source>
        <dbReference type="Proteomes" id="UP000186303"/>
    </source>
</evidence>
<dbReference type="GO" id="GO:0005634">
    <property type="term" value="C:nucleus"/>
    <property type="evidence" value="ECO:0007669"/>
    <property type="project" value="TreeGrafter"/>
</dbReference>
<dbReference type="AlphaFoldDB" id="M5ED19"/>
<accession>M5ED19</accession>
<dbReference type="HOGENOM" id="CLU_776283_0_0_1"/>
<feature type="compositionally biased region" description="Basic and acidic residues" evidence="1">
    <location>
        <begin position="29"/>
        <end position="45"/>
    </location>
</feature>
<reference evidence="3" key="1">
    <citation type="journal article" date="2017" name="Nucleic Acids Res.">
        <title>Proteogenomics produces comprehensive and highly accurate protein-coding gene annotation in a complete genome assembly of Malassezia sympodialis.</title>
        <authorList>
            <person name="Zhu Y."/>
            <person name="Engstroem P.G."/>
            <person name="Tellgren-Roth C."/>
            <person name="Baudo C.D."/>
            <person name="Kennell J.C."/>
            <person name="Sun S."/>
            <person name="Billmyre R.B."/>
            <person name="Schroeder M.S."/>
            <person name="Andersson A."/>
            <person name="Holm T."/>
            <person name="Sigurgeirsson B."/>
            <person name="Wu G."/>
            <person name="Sankaranarayanan S.R."/>
            <person name="Siddharthan R."/>
            <person name="Sanyal K."/>
            <person name="Lundeberg J."/>
            <person name="Nystedt B."/>
            <person name="Boekhout T."/>
            <person name="Dawson T.L. Jr."/>
            <person name="Heitman J."/>
            <person name="Scheynius A."/>
            <person name="Lehtioe J."/>
        </authorList>
    </citation>
    <scope>NUCLEOTIDE SEQUENCE [LARGE SCALE GENOMIC DNA]</scope>
    <source>
        <strain evidence="3">ATCC 42132</strain>
    </source>
</reference>
<dbReference type="EMBL" id="LT671823">
    <property type="protein sequence ID" value="SHO78085.1"/>
    <property type="molecule type" value="Genomic_DNA"/>
</dbReference>
<dbReference type="STRING" id="1230383.M5ED19"/>
<protein>
    <submittedName>
        <fullName evidence="2">Uncharacterized protein</fullName>
    </submittedName>
</protein>
<dbReference type="PANTHER" id="PTHR16291:SF0">
    <property type="entry name" value="NUCLEAR CAP-BINDING PROTEIN SUBUNIT 3"/>
    <property type="match status" value="1"/>
</dbReference>
<dbReference type="KEGG" id="msym:MSY001_3043"/>
<feature type="region of interest" description="Disordered" evidence="1">
    <location>
        <begin position="261"/>
        <end position="357"/>
    </location>
</feature>
<feature type="region of interest" description="Disordered" evidence="1">
    <location>
        <begin position="1"/>
        <end position="57"/>
    </location>
</feature>
<gene>
    <name evidence="2" type="ORF">MSYG_2427</name>
</gene>